<accession>A0A1I6FXS3</accession>
<sequence length="415" mass="47414">MFLKPNRLLAFFFFALIGFGAQAHTLDKSFIYLRMYETDGIEGRFEMHVDDLIEYLGYDLPEYPEEADVRPYQEALQNYILANASFSANGKPYTIVFTGEISFWRVQIGSFVNLHFKLADSAGYPDKIDVSYSVFLDKDPSHVNMLGIEYNWRAGLINNESYLSLAFSETGDVQTLDLADSSVWNGFWMMIKQGVWHIWIGLDHILFLLALILPSVVRRRRKENPTGWLRWEWEPVKAFKPAFWYILKVVTFFTIAHTITLSVAALEIVVLPPRFVESVIAFSIGLAALHNITPIFKSRDWIIAFGFGLFHGFGFASVLGDLGFRGEFLTLSLLGFNIGVELGQIVIIALIFPILYFIRKSGKYSGFLVYTSIFLIVISLYWLVERAFDINLTLDDKIIRAGGDLLRWLGIKEPV</sequence>
<keyword evidence="4" id="KW-1185">Reference proteome</keyword>
<dbReference type="Pfam" id="PF13795">
    <property type="entry name" value="HupE_UreJ_2"/>
    <property type="match status" value="1"/>
</dbReference>
<feature type="transmembrane region" description="Helical" evidence="1">
    <location>
        <begin position="301"/>
        <end position="319"/>
    </location>
</feature>
<evidence type="ECO:0000256" key="1">
    <source>
        <dbReference type="SAM" id="Phobius"/>
    </source>
</evidence>
<proteinExistence type="predicted"/>
<keyword evidence="1" id="KW-0812">Transmembrane</keyword>
<protein>
    <submittedName>
        <fullName evidence="3">HupE / UreJ protein</fullName>
    </submittedName>
</protein>
<gene>
    <name evidence="3" type="ORF">SAMN04490243_0881</name>
</gene>
<dbReference type="AlphaFoldDB" id="A0A1I6FXS3"/>
<feature type="transmembrane region" description="Helical" evidence="1">
    <location>
        <begin position="242"/>
        <end position="265"/>
    </location>
</feature>
<feature type="transmembrane region" description="Helical" evidence="1">
    <location>
        <begin position="196"/>
        <end position="217"/>
    </location>
</feature>
<evidence type="ECO:0000256" key="2">
    <source>
        <dbReference type="SAM" id="SignalP"/>
    </source>
</evidence>
<reference evidence="3 4" key="1">
    <citation type="submission" date="2016-10" db="EMBL/GenBank/DDBJ databases">
        <authorList>
            <person name="de Groot N.N."/>
        </authorList>
    </citation>
    <scope>NUCLEOTIDE SEQUENCE [LARGE SCALE GENOMIC DNA]</scope>
    <source>
        <strain evidence="3 4">DSM 21019</strain>
    </source>
</reference>
<feature type="signal peptide" evidence="2">
    <location>
        <begin position="1"/>
        <end position="23"/>
    </location>
</feature>
<dbReference type="EMBL" id="FOYQ01000001">
    <property type="protein sequence ID" value="SFR34752.1"/>
    <property type="molecule type" value="Genomic_DNA"/>
</dbReference>
<dbReference type="OrthoDB" id="9808870at2"/>
<feature type="transmembrane region" description="Helical" evidence="1">
    <location>
        <begin position="331"/>
        <end position="355"/>
    </location>
</feature>
<evidence type="ECO:0000313" key="3">
    <source>
        <dbReference type="EMBL" id="SFR34752.1"/>
    </source>
</evidence>
<organism evidence="3 4">
    <name type="scientific">Robiginitalea myxolifaciens</name>
    <dbReference type="NCBI Taxonomy" id="400055"/>
    <lineage>
        <taxon>Bacteria</taxon>
        <taxon>Pseudomonadati</taxon>
        <taxon>Bacteroidota</taxon>
        <taxon>Flavobacteriia</taxon>
        <taxon>Flavobacteriales</taxon>
        <taxon>Flavobacteriaceae</taxon>
        <taxon>Robiginitalea</taxon>
    </lineage>
</organism>
<keyword evidence="1" id="KW-0472">Membrane</keyword>
<dbReference type="Proteomes" id="UP000199534">
    <property type="component" value="Unassembled WGS sequence"/>
</dbReference>
<feature type="transmembrane region" description="Helical" evidence="1">
    <location>
        <begin position="367"/>
        <end position="384"/>
    </location>
</feature>
<dbReference type="RefSeq" id="WP_092980968.1">
    <property type="nucleotide sequence ID" value="NZ_FOYQ01000001.1"/>
</dbReference>
<name>A0A1I6FXS3_9FLAO</name>
<evidence type="ECO:0000313" key="4">
    <source>
        <dbReference type="Proteomes" id="UP000199534"/>
    </source>
</evidence>
<dbReference type="InterPro" id="IPR032809">
    <property type="entry name" value="Put_HupE_UreJ"/>
</dbReference>
<keyword evidence="1" id="KW-1133">Transmembrane helix</keyword>
<keyword evidence="2" id="KW-0732">Signal</keyword>
<feature type="transmembrane region" description="Helical" evidence="1">
    <location>
        <begin position="271"/>
        <end position="289"/>
    </location>
</feature>
<dbReference type="STRING" id="400055.SAMN04490243_0881"/>
<feature type="chain" id="PRO_5011544544" evidence="2">
    <location>
        <begin position="24"/>
        <end position="415"/>
    </location>
</feature>